<dbReference type="EMBL" id="KZ452538">
    <property type="protein sequence ID" value="PKA48360.1"/>
    <property type="molecule type" value="Genomic_DNA"/>
</dbReference>
<evidence type="ECO:0000313" key="2">
    <source>
        <dbReference type="EMBL" id="PKA48360.1"/>
    </source>
</evidence>
<feature type="compositionally biased region" description="Low complexity" evidence="1">
    <location>
        <begin position="44"/>
        <end position="57"/>
    </location>
</feature>
<sequence>MLEPSLNIPSHVEEHLNSPTSKSSSIAAPCQTAAQQQLLTKQLLNSPKSKSSSTAAPCQTGAQQ</sequence>
<accession>A0A2H9ZYH8</accession>
<protein>
    <submittedName>
        <fullName evidence="2">Uncharacterized protein</fullName>
    </submittedName>
</protein>
<organism evidence="2 3">
    <name type="scientific">Apostasia shenzhenica</name>
    <dbReference type="NCBI Taxonomy" id="1088818"/>
    <lineage>
        <taxon>Eukaryota</taxon>
        <taxon>Viridiplantae</taxon>
        <taxon>Streptophyta</taxon>
        <taxon>Embryophyta</taxon>
        <taxon>Tracheophyta</taxon>
        <taxon>Spermatophyta</taxon>
        <taxon>Magnoliopsida</taxon>
        <taxon>Liliopsida</taxon>
        <taxon>Asparagales</taxon>
        <taxon>Orchidaceae</taxon>
        <taxon>Apostasioideae</taxon>
        <taxon>Apostasia</taxon>
    </lineage>
</organism>
<reference evidence="2 3" key="1">
    <citation type="journal article" date="2017" name="Nature">
        <title>The Apostasia genome and the evolution of orchids.</title>
        <authorList>
            <person name="Zhang G.Q."/>
            <person name="Liu K.W."/>
            <person name="Li Z."/>
            <person name="Lohaus R."/>
            <person name="Hsiao Y.Y."/>
            <person name="Niu S.C."/>
            <person name="Wang J.Y."/>
            <person name="Lin Y.C."/>
            <person name="Xu Q."/>
            <person name="Chen L.J."/>
            <person name="Yoshida K."/>
            <person name="Fujiwara S."/>
            <person name="Wang Z.W."/>
            <person name="Zhang Y.Q."/>
            <person name="Mitsuda N."/>
            <person name="Wang M."/>
            <person name="Liu G.H."/>
            <person name="Pecoraro L."/>
            <person name="Huang H.X."/>
            <person name="Xiao X.J."/>
            <person name="Lin M."/>
            <person name="Wu X.Y."/>
            <person name="Wu W.L."/>
            <person name="Chen Y.Y."/>
            <person name="Chang S.B."/>
            <person name="Sakamoto S."/>
            <person name="Ohme-Takagi M."/>
            <person name="Yagi M."/>
            <person name="Zeng S.J."/>
            <person name="Shen C.Y."/>
            <person name="Yeh C.M."/>
            <person name="Luo Y.B."/>
            <person name="Tsai W.C."/>
            <person name="Van de Peer Y."/>
            <person name="Liu Z.J."/>
        </authorList>
    </citation>
    <scope>NUCLEOTIDE SEQUENCE [LARGE SCALE GENOMIC DNA]</scope>
    <source>
        <strain evidence="3">cv. Shenzhen</strain>
        <tissue evidence="2">Stem</tissue>
    </source>
</reference>
<gene>
    <name evidence="2" type="ORF">AXF42_Ash020452</name>
</gene>
<dbReference type="Proteomes" id="UP000236161">
    <property type="component" value="Unassembled WGS sequence"/>
</dbReference>
<evidence type="ECO:0000256" key="1">
    <source>
        <dbReference type="SAM" id="MobiDB-lite"/>
    </source>
</evidence>
<feature type="region of interest" description="Disordered" evidence="1">
    <location>
        <begin position="44"/>
        <end position="64"/>
    </location>
</feature>
<feature type="compositionally biased region" description="Polar residues" evidence="1">
    <location>
        <begin position="17"/>
        <end position="26"/>
    </location>
</feature>
<proteinExistence type="predicted"/>
<keyword evidence="3" id="KW-1185">Reference proteome</keyword>
<feature type="region of interest" description="Disordered" evidence="1">
    <location>
        <begin position="1"/>
        <end position="30"/>
    </location>
</feature>
<name>A0A2H9ZYH8_9ASPA</name>
<dbReference type="AlphaFoldDB" id="A0A2H9ZYH8"/>
<evidence type="ECO:0000313" key="3">
    <source>
        <dbReference type="Proteomes" id="UP000236161"/>
    </source>
</evidence>